<feature type="transmembrane region" description="Helical" evidence="7">
    <location>
        <begin position="114"/>
        <end position="135"/>
    </location>
</feature>
<organism evidence="9 10">
    <name type="scientific">Treponema peruense</name>
    <dbReference type="NCBI Taxonomy" id="2787628"/>
    <lineage>
        <taxon>Bacteria</taxon>
        <taxon>Pseudomonadati</taxon>
        <taxon>Spirochaetota</taxon>
        <taxon>Spirochaetia</taxon>
        <taxon>Spirochaetales</taxon>
        <taxon>Treponemataceae</taxon>
        <taxon>Treponema</taxon>
    </lineage>
</organism>
<evidence type="ECO:0000313" key="9">
    <source>
        <dbReference type="EMBL" id="QQA00671.1"/>
    </source>
</evidence>
<dbReference type="PANTHER" id="PTHR43744:SF2">
    <property type="entry name" value="ARABINOOLIGOSACCHARIDES TRANSPORT SYSTEM PERMEASE PROTEIN ARAQ"/>
    <property type="match status" value="1"/>
</dbReference>
<evidence type="ECO:0000256" key="7">
    <source>
        <dbReference type="RuleBase" id="RU363032"/>
    </source>
</evidence>
<keyword evidence="3" id="KW-1003">Cell membrane</keyword>
<evidence type="ECO:0000313" key="10">
    <source>
        <dbReference type="Proteomes" id="UP000595224"/>
    </source>
</evidence>
<keyword evidence="6 7" id="KW-0472">Membrane</keyword>
<dbReference type="Gene3D" id="1.10.3720.10">
    <property type="entry name" value="MetI-like"/>
    <property type="match status" value="1"/>
</dbReference>
<feature type="transmembrane region" description="Helical" evidence="7">
    <location>
        <begin position="147"/>
        <end position="168"/>
    </location>
</feature>
<dbReference type="CDD" id="cd06261">
    <property type="entry name" value="TM_PBP2"/>
    <property type="match status" value="1"/>
</dbReference>
<feature type="domain" description="ABC transmembrane type-1" evidence="8">
    <location>
        <begin position="79"/>
        <end position="271"/>
    </location>
</feature>
<feature type="transmembrane region" description="Helical" evidence="7">
    <location>
        <begin position="78"/>
        <end position="102"/>
    </location>
</feature>
<dbReference type="InterPro" id="IPR000515">
    <property type="entry name" value="MetI-like"/>
</dbReference>
<evidence type="ECO:0000256" key="6">
    <source>
        <dbReference type="ARBA" id="ARBA00023136"/>
    </source>
</evidence>
<dbReference type="AlphaFoldDB" id="A0A7T3V4V2"/>
<evidence type="ECO:0000259" key="8">
    <source>
        <dbReference type="PROSITE" id="PS50928"/>
    </source>
</evidence>
<feature type="transmembrane region" description="Helical" evidence="7">
    <location>
        <begin position="253"/>
        <end position="271"/>
    </location>
</feature>
<keyword evidence="4 7" id="KW-0812">Transmembrane</keyword>
<evidence type="ECO:0000256" key="2">
    <source>
        <dbReference type="ARBA" id="ARBA00022448"/>
    </source>
</evidence>
<dbReference type="GO" id="GO:0005886">
    <property type="term" value="C:plasma membrane"/>
    <property type="evidence" value="ECO:0007669"/>
    <property type="project" value="UniProtKB-SubCell"/>
</dbReference>
<keyword evidence="5 7" id="KW-1133">Transmembrane helix</keyword>
<dbReference type="SUPFAM" id="SSF161098">
    <property type="entry name" value="MetI-like"/>
    <property type="match status" value="1"/>
</dbReference>
<reference evidence="9 10" key="1">
    <citation type="submission" date="2020-11" db="EMBL/GenBank/DDBJ databases">
        <title>Treponema Peruensis nv. sp., first commensal Treponema isolated from human feces.</title>
        <authorList>
            <person name="Belkhou C."/>
            <person name="Raes J."/>
        </authorList>
    </citation>
    <scope>NUCLEOTIDE SEQUENCE [LARGE SCALE GENOMIC DNA]</scope>
    <source>
        <strain evidence="9 10">RCC2812</strain>
    </source>
</reference>
<comment type="subcellular location">
    <subcellularLocation>
        <location evidence="1 7">Cell membrane</location>
        <topology evidence="1 7">Multi-pass membrane protein</topology>
    </subcellularLocation>
</comment>
<dbReference type="PANTHER" id="PTHR43744">
    <property type="entry name" value="ABC TRANSPORTER PERMEASE PROTEIN MG189-RELATED-RELATED"/>
    <property type="match status" value="1"/>
</dbReference>
<evidence type="ECO:0000256" key="5">
    <source>
        <dbReference type="ARBA" id="ARBA00022989"/>
    </source>
</evidence>
<keyword evidence="10" id="KW-1185">Reference proteome</keyword>
<comment type="similarity">
    <text evidence="7">Belongs to the binding-protein-dependent transport system permease family.</text>
</comment>
<protein>
    <submittedName>
        <fullName evidence="9">Carbohydrate ABC transporter permease</fullName>
    </submittedName>
</protein>
<feature type="transmembrane region" description="Helical" evidence="7">
    <location>
        <begin position="189"/>
        <end position="212"/>
    </location>
</feature>
<gene>
    <name evidence="9" type="ORF">IWA51_10480</name>
</gene>
<dbReference type="Proteomes" id="UP000595224">
    <property type="component" value="Chromosome"/>
</dbReference>
<dbReference type="KEGG" id="tper:IWA51_10480"/>
<name>A0A7T3V4V2_9SPIR</name>
<dbReference type="GO" id="GO:0055085">
    <property type="term" value="P:transmembrane transport"/>
    <property type="evidence" value="ECO:0007669"/>
    <property type="project" value="InterPro"/>
</dbReference>
<accession>A0A7T3V4V2</accession>
<evidence type="ECO:0000256" key="3">
    <source>
        <dbReference type="ARBA" id="ARBA00022475"/>
    </source>
</evidence>
<sequence>MEETMLNQRIFLSVRRKIVYVVLILLTFFSILPFIMLIVNSTRIHSQLINGFSFIPGKYFFSNLKNLLSNDNIPVVGALLNSVMVSVGNAVFATYFSAMTAYGIHMYRFKGRKFAFSFIMAVMMVPAQVTTLGFLRLIGAINLDDNLLALIIPAIASPVVFFYMLQYLQAFLSKSLVEASRIDGCGEFRTFNTIVIPIIKPAIAVQGIFAFVSSWNNYFLPALVINSKSRKTIPILIAQLRAADYMKFDLAQVYMLIFIAIIPLLIVYLLLSRQIIGGVTLGGVKE</sequence>
<proteinExistence type="inferred from homology"/>
<evidence type="ECO:0000256" key="1">
    <source>
        <dbReference type="ARBA" id="ARBA00004651"/>
    </source>
</evidence>
<dbReference type="PROSITE" id="PS50928">
    <property type="entry name" value="ABC_TM1"/>
    <property type="match status" value="1"/>
</dbReference>
<evidence type="ECO:0000256" key="4">
    <source>
        <dbReference type="ARBA" id="ARBA00022692"/>
    </source>
</evidence>
<feature type="transmembrane region" description="Helical" evidence="7">
    <location>
        <begin position="18"/>
        <end position="39"/>
    </location>
</feature>
<dbReference type="InterPro" id="IPR035906">
    <property type="entry name" value="MetI-like_sf"/>
</dbReference>
<dbReference type="EMBL" id="CP064936">
    <property type="protein sequence ID" value="QQA00671.1"/>
    <property type="molecule type" value="Genomic_DNA"/>
</dbReference>
<keyword evidence="2 7" id="KW-0813">Transport</keyword>
<dbReference type="Pfam" id="PF00528">
    <property type="entry name" value="BPD_transp_1"/>
    <property type="match status" value="1"/>
</dbReference>